<comment type="pathway">
    <text evidence="6">Carbohydrate metabolism; D-ribose degradation; D-ribose 5-phosphate from beta-D-ribopyranose: step 1/2.</text>
</comment>
<reference evidence="8" key="2">
    <citation type="submission" date="2023-03" db="EMBL/GenBank/DDBJ databases">
        <title>Complete genome sequences of 52 Bacillus and Priestia strains isolated from West-African fermentations and 26 reference strains from the DSMZ collection.</title>
        <authorList>
            <person name="Wiedenbein E.S."/>
            <person name="Canoy T.S."/>
            <person name="Hui Y."/>
            <person name="Parkouda C."/>
            <person name="Dawende C."/>
            <person name="Ametefe E."/>
            <person name="Jespersen L."/>
            <person name="Nielsen D.S."/>
        </authorList>
    </citation>
    <scope>NUCLEOTIDE SEQUENCE</scope>
    <source>
        <strain evidence="8">PRO56</strain>
    </source>
</reference>
<dbReference type="EMBL" id="JXBC01000013">
    <property type="protein sequence ID" value="KIU05898.1"/>
    <property type="molecule type" value="Genomic_DNA"/>
</dbReference>
<organism evidence="7 9">
    <name type="scientific">Bacillus subtilis</name>
    <dbReference type="NCBI Taxonomy" id="1423"/>
    <lineage>
        <taxon>Bacteria</taxon>
        <taxon>Bacillati</taxon>
        <taxon>Bacillota</taxon>
        <taxon>Bacilli</taxon>
        <taxon>Bacillales</taxon>
        <taxon>Bacillaceae</taxon>
        <taxon>Bacillus</taxon>
    </lineage>
</organism>
<dbReference type="Proteomes" id="UP000032247">
    <property type="component" value="Unassembled WGS sequence"/>
</dbReference>
<dbReference type="NCBIfam" id="NF008761">
    <property type="entry name" value="PRK11797.1"/>
    <property type="match status" value="1"/>
</dbReference>
<proteinExistence type="inferred from homology"/>
<evidence type="ECO:0000256" key="3">
    <source>
        <dbReference type="ARBA" id="ARBA00022490"/>
    </source>
</evidence>
<dbReference type="InterPro" id="IPR023064">
    <property type="entry name" value="D-ribose_pyranase"/>
</dbReference>
<comment type="subcellular location">
    <subcellularLocation>
        <location evidence="6">Cytoplasm</location>
    </subcellularLocation>
</comment>
<protein>
    <recommendedName>
        <fullName evidence="2 6">D-ribose pyranase</fullName>
        <ecNumber evidence="2 6">5.4.99.62</ecNumber>
    </recommendedName>
</protein>
<dbReference type="STRING" id="483913.AN935_18125"/>
<comment type="subunit">
    <text evidence="6">Homodecamer.</text>
</comment>
<comment type="function">
    <text evidence="6">Catalyzes the interconversion of beta-pyran and beta-furan forms of D-ribose.</text>
</comment>
<dbReference type="PANTHER" id="PTHR37831">
    <property type="entry name" value="D-RIBOSE PYRANASE"/>
    <property type="match status" value="1"/>
</dbReference>
<evidence type="ECO:0000256" key="6">
    <source>
        <dbReference type="HAMAP-Rule" id="MF_01661"/>
    </source>
</evidence>
<dbReference type="GO" id="GO:0062193">
    <property type="term" value="F:D-ribose pyranase activity"/>
    <property type="evidence" value="ECO:0007669"/>
    <property type="project" value="UniProtKB-EC"/>
</dbReference>
<feature type="active site" description="Proton donor" evidence="6">
    <location>
        <position position="20"/>
    </location>
</feature>
<dbReference type="GO" id="GO:0005829">
    <property type="term" value="C:cytosol"/>
    <property type="evidence" value="ECO:0007669"/>
    <property type="project" value="TreeGrafter"/>
</dbReference>
<dbReference type="Proteomes" id="UP001214898">
    <property type="component" value="Chromosome"/>
</dbReference>
<dbReference type="GO" id="GO:0048029">
    <property type="term" value="F:monosaccharide binding"/>
    <property type="evidence" value="ECO:0007669"/>
    <property type="project" value="InterPro"/>
</dbReference>
<feature type="binding site" evidence="6">
    <location>
        <position position="98"/>
    </location>
    <ligand>
        <name>substrate</name>
    </ligand>
</feature>
<evidence type="ECO:0000313" key="8">
    <source>
        <dbReference type="EMBL" id="WEY85690.1"/>
    </source>
</evidence>
<dbReference type="InterPro" id="IPR007721">
    <property type="entry name" value="RbsD_FucU"/>
</dbReference>
<evidence type="ECO:0000256" key="4">
    <source>
        <dbReference type="ARBA" id="ARBA00023235"/>
    </source>
</evidence>
<evidence type="ECO:0000313" key="7">
    <source>
        <dbReference type="EMBL" id="KIU05898.1"/>
    </source>
</evidence>
<keyword evidence="3 6" id="KW-0963">Cytoplasm</keyword>
<dbReference type="Pfam" id="PF05025">
    <property type="entry name" value="RbsD_FucU"/>
    <property type="match status" value="1"/>
</dbReference>
<dbReference type="EMBL" id="CP120576">
    <property type="protein sequence ID" value="WEY85690.1"/>
    <property type="molecule type" value="Genomic_DNA"/>
</dbReference>
<feature type="binding site" evidence="6">
    <location>
        <begin position="120"/>
        <end position="122"/>
    </location>
    <ligand>
        <name>substrate</name>
    </ligand>
</feature>
<dbReference type="Gene3D" id="3.40.1650.10">
    <property type="entry name" value="RbsD-like domain"/>
    <property type="match status" value="1"/>
</dbReference>
<comment type="catalytic activity">
    <reaction evidence="1 6">
        <text>beta-D-ribopyranose = beta-D-ribofuranose</text>
        <dbReference type="Rhea" id="RHEA:25432"/>
        <dbReference type="ChEBI" id="CHEBI:27476"/>
        <dbReference type="ChEBI" id="CHEBI:47002"/>
        <dbReference type="EC" id="5.4.99.62"/>
    </reaction>
</comment>
<feature type="binding site" evidence="6">
    <location>
        <position position="28"/>
    </location>
    <ligand>
        <name>substrate</name>
    </ligand>
</feature>
<dbReference type="FunFam" id="3.40.1650.10:FF:000003">
    <property type="entry name" value="D-ribose pyranase"/>
    <property type="match status" value="1"/>
</dbReference>
<dbReference type="AlphaFoldDB" id="A0A0D1IAD1"/>
<dbReference type="PANTHER" id="PTHR37831:SF1">
    <property type="entry name" value="D-RIBOSE PYRANASE"/>
    <property type="match status" value="1"/>
</dbReference>
<dbReference type="GO" id="GO:0019303">
    <property type="term" value="P:D-ribose catabolic process"/>
    <property type="evidence" value="ECO:0007669"/>
    <property type="project" value="UniProtKB-UniRule"/>
</dbReference>
<gene>
    <name evidence="6 8" type="primary">rbsD</name>
    <name evidence="8" type="ORF">P5633_05855</name>
    <name evidence="7" type="ORF">SC09_contig4orf00830</name>
</gene>
<evidence type="ECO:0000256" key="1">
    <source>
        <dbReference type="ARBA" id="ARBA00000223"/>
    </source>
</evidence>
<accession>A0A0D1IAD1</accession>
<dbReference type="InterPro" id="IPR023750">
    <property type="entry name" value="RbsD-like_sf"/>
</dbReference>
<dbReference type="SUPFAM" id="SSF102546">
    <property type="entry name" value="RbsD-like"/>
    <property type="match status" value="1"/>
</dbReference>
<dbReference type="PATRIC" id="fig|1423.173.peg.4443"/>
<dbReference type="EC" id="5.4.99.62" evidence="2 6"/>
<keyword evidence="5 6" id="KW-0119">Carbohydrate metabolism</keyword>
<sequence>MKKHGILNSHLAKILADLDHTDKIVIADAGLPVPDGVLKVDLSLKPGLPAFQDTATVLAKEMAVEKVIAAAEIKASNPENARFLENLFSEQKIEYLSHEEFKLLTKEAKAVIRTGEFTPYANCILQAGVLF</sequence>
<name>A0A0D1IAD1_BACIU</name>
<dbReference type="HAMAP" id="MF_01661">
    <property type="entry name" value="D_rib_pyranase"/>
    <property type="match status" value="1"/>
</dbReference>
<comment type="similarity">
    <text evidence="6">Belongs to the RbsD / FucU family. RbsD subfamily.</text>
</comment>
<dbReference type="GO" id="GO:0016872">
    <property type="term" value="F:intramolecular lyase activity"/>
    <property type="evidence" value="ECO:0007669"/>
    <property type="project" value="UniProtKB-UniRule"/>
</dbReference>
<reference evidence="7 9" key="1">
    <citation type="submission" date="2014-12" db="EMBL/GenBank/DDBJ databases">
        <title>Comparative genome analysis of Bacillus coagulans HM-08, Clostridium butyricum HM-68, Bacillus subtilis HM-66 and Bacillus licheniformis BL-09.</title>
        <authorList>
            <person name="Zhang H."/>
        </authorList>
    </citation>
    <scope>NUCLEOTIDE SEQUENCE [LARGE SCALE GENOMIC DNA]</scope>
    <source>
        <strain evidence="7 9">HM-66</strain>
    </source>
</reference>
<evidence type="ECO:0000256" key="5">
    <source>
        <dbReference type="ARBA" id="ARBA00023277"/>
    </source>
</evidence>
<evidence type="ECO:0000256" key="2">
    <source>
        <dbReference type="ARBA" id="ARBA00012862"/>
    </source>
</evidence>
<keyword evidence="4 6" id="KW-0413">Isomerase</keyword>
<dbReference type="UniPathway" id="UPA00916">
    <property type="reaction ID" value="UER00888"/>
</dbReference>
<evidence type="ECO:0000313" key="9">
    <source>
        <dbReference type="Proteomes" id="UP000032247"/>
    </source>
</evidence>